<evidence type="ECO:0000256" key="3">
    <source>
        <dbReference type="ARBA" id="ARBA00023295"/>
    </source>
</evidence>
<evidence type="ECO:0000313" key="8">
    <source>
        <dbReference type="EMBL" id="GGD59853.1"/>
    </source>
</evidence>
<evidence type="ECO:0000313" key="9">
    <source>
        <dbReference type="Proteomes" id="UP000614272"/>
    </source>
</evidence>
<keyword evidence="2" id="KW-0378">Hydrolase</keyword>
<feature type="domain" description="Glycoside hydrolase family 20 catalytic" evidence="6">
    <location>
        <begin position="158"/>
        <end position="427"/>
    </location>
</feature>
<dbReference type="Proteomes" id="UP000614272">
    <property type="component" value="Unassembled WGS sequence"/>
</dbReference>
<gene>
    <name evidence="8" type="ORF">GCM10011357_13920</name>
</gene>
<evidence type="ECO:0000256" key="1">
    <source>
        <dbReference type="ARBA" id="ARBA00006285"/>
    </source>
</evidence>
<dbReference type="PRINTS" id="PR00738">
    <property type="entry name" value="GLHYDRLASE20"/>
</dbReference>
<evidence type="ECO:0000256" key="4">
    <source>
        <dbReference type="ARBA" id="ARBA00033000"/>
    </source>
</evidence>
<dbReference type="PANTHER" id="PTHR22600">
    <property type="entry name" value="BETA-HEXOSAMINIDASE"/>
    <property type="match status" value="1"/>
</dbReference>
<reference evidence="9" key="1">
    <citation type="journal article" date="2019" name="Int. J. Syst. Evol. Microbiol.">
        <title>The Global Catalogue of Microorganisms (GCM) 10K type strain sequencing project: providing services to taxonomists for standard genome sequencing and annotation.</title>
        <authorList>
            <consortium name="The Broad Institute Genomics Platform"/>
            <consortium name="The Broad Institute Genome Sequencing Center for Infectious Disease"/>
            <person name="Wu L."/>
            <person name="Ma J."/>
        </authorList>
    </citation>
    <scope>NUCLEOTIDE SEQUENCE [LARGE SCALE GENOMIC DNA]</scope>
    <source>
        <strain evidence="9">CGMCC 1.12923</strain>
    </source>
</reference>
<feature type="chain" id="PRO_5046536089" description="N-acetyl-beta-glucosaminidase" evidence="5">
    <location>
        <begin position="22"/>
        <end position="795"/>
    </location>
</feature>
<dbReference type="InterPro" id="IPR015882">
    <property type="entry name" value="HEX_bac_N"/>
</dbReference>
<dbReference type="Gene3D" id="3.30.379.10">
    <property type="entry name" value="Chitobiase/beta-hexosaminidase domain 2-like"/>
    <property type="match status" value="1"/>
</dbReference>
<feature type="domain" description="Glycoside hydrolase family 20 catalytic" evidence="6">
    <location>
        <begin position="538"/>
        <end position="585"/>
    </location>
</feature>
<feature type="signal peptide" evidence="5">
    <location>
        <begin position="1"/>
        <end position="21"/>
    </location>
</feature>
<dbReference type="InterPro" id="IPR025705">
    <property type="entry name" value="Beta_hexosaminidase_sua/sub"/>
</dbReference>
<accession>A0ABQ1RA35</accession>
<keyword evidence="5" id="KW-0732">Signal</keyword>
<keyword evidence="3" id="KW-0326">Glycosidase</keyword>
<dbReference type="EMBL" id="BMGJ01000004">
    <property type="protein sequence ID" value="GGD59853.1"/>
    <property type="molecule type" value="Genomic_DNA"/>
</dbReference>
<evidence type="ECO:0000259" key="6">
    <source>
        <dbReference type="Pfam" id="PF00728"/>
    </source>
</evidence>
<dbReference type="Pfam" id="PF02838">
    <property type="entry name" value="Glyco_hydro_20b"/>
    <property type="match status" value="1"/>
</dbReference>
<dbReference type="RefSeq" id="WP_099034787.1">
    <property type="nucleotide sequence ID" value="NZ_BMGJ01000004.1"/>
</dbReference>
<name>A0ABQ1RA35_9ALTE</name>
<dbReference type="Gene3D" id="3.20.20.80">
    <property type="entry name" value="Glycosidases"/>
    <property type="match status" value="2"/>
</dbReference>
<comment type="caution">
    <text evidence="8">The sequence shown here is derived from an EMBL/GenBank/DDBJ whole genome shotgun (WGS) entry which is preliminary data.</text>
</comment>
<evidence type="ECO:0000259" key="7">
    <source>
        <dbReference type="Pfam" id="PF02838"/>
    </source>
</evidence>
<dbReference type="SUPFAM" id="SSF51445">
    <property type="entry name" value="(Trans)glycosidases"/>
    <property type="match status" value="1"/>
</dbReference>
<keyword evidence="9" id="KW-1185">Reference proteome</keyword>
<dbReference type="Pfam" id="PF00728">
    <property type="entry name" value="Glyco_hydro_20"/>
    <property type="match status" value="2"/>
</dbReference>
<dbReference type="InterPro" id="IPR015883">
    <property type="entry name" value="Glyco_hydro_20_cat"/>
</dbReference>
<feature type="domain" description="Beta-hexosaminidase bacterial type N-terminal" evidence="7">
    <location>
        <begin position="27"/>
        <end position="154"/>
    </location>
</feature>
<dbReference type="InterPro" id="IPR029018">
    <property type="entry name" value="Hex-like_dom2"/>
</dbReference>
<proteinExistence type="inferred from homology"/>
<protein>
    <recommendedName>
        <fullName evidence="4">N-acetyl-beta-glucosaminidase</fullName>
    </recommendedName>
</protein>
<dbReference type="SUPFAM" id="SSF55545">
    <property type="entry name" value="beta-N-acetylhexosaminidase-like domain"/>
    <property type="match status" value="1"/>
</dbReference>
<organism evidence="8 9">
    <name type="scientific">Lacimicrobium alkaliphilum</name>
    <dbReference type="NCBI Taxonomy" id="1526571"/>
    <lineage>
        <taxon>Bacteria</taxon>
        <taxon>Pseudomonadati</taxon>
        <taxon>Pseudomonadota</taxon>
        <taxon>Gammaproteobacteria</taxon>
        <taxon>Alteromonadales</taxon>
        <taxon>Alteromonadaceae</taxon>
        <taxon>Lacimicrobium</taxon>
    </lineage>
</organism>
<sequence>MRIVTILFMLIALGGVSPAKAVSPDVELMPYPSQISFDEGDFSLQGNINLSLENISAHRSRYILEQLENTLQHYPAVNLDNAQSSQRMIRLHSEKRAEHLVPQLNQAEDYRLVIAAQEIQLTAANELGVLRGLQTLLQLIYVYGDTLPAMTIEDSPRFPWRGLLIDSVRHFIPLDDIKRQIEGMAAAKLNVLHWHLTDDQGWRVESPGYPKLHELASDGQYYRREQIKDVVEFAAIRGIRVVPELDLPGHASAIAVAYPELISLPGPYQMQRHWGVFEPLLDPSNPEVYVFIRTLVGEFAELFPDPFLHIGGDEVNPSQWQQSEDVQAYMQEHNLPDSHALHTHFNRNLQQILSGFDKRMMGWDEIFHPDLPKDILVQSWRGLDSLTEIANSGYQGLLSTGFYIDQPQPTAYHYRNDPTKQARPLPSAEGKWQRWQFTMPRLKGSDVTGEFTLTESDSGLQGSIRLNNQSLRALRLAERDAGLTRFELDSWMGPTRFELYLNDPQELKGRVLIGNTPYGISGRQIATGESKPPAESETSPVLNSEARNNILGGEATIWAELVVPHNLDLRLWPRLFAIAERLWSEPTVQDQQFMYRRLKRMGEYAHARVGLLHRRQQQTGFESLVAEKEDIRPLQVFSEAVEQAQYYTRHHLKYQAGNYHQQERLDRFVDFLPAESLALVDLSQAIQKLPEDETAMAEINAILKRWQQNLPALKALMATSPALETLQPVADDLGVLLGLSEQIRKQCHQAGLRTEAAKIRQRLWSLAEVRPQEVVLSSSLAIESLLDYCVGPMTH</sequence>
<evidence type="ECO:0000256" key="5">
    <source>
        <dbReference type="SAM" id="SignalP"/>
    </source>
</evidence>
<evidence type="ECO:0000256" key="2">
    <source>
        <dbReference type="ARBA" id="ARBA00022801"/>
    </source>
</evidence>
<dbReference type="PANTHER" id="PTHR22600:SF21">
    <property type="entry name" value="BETA-HEXOSAMINIDASE A"/>
    <property type="match status" value="1"/>
</dbReference>
<dbReference type="InterPro" id="IPR017853">
    <property type="entry name" value="GH"/>
</dbReference>
<comment type="similarity">
    <text evidence="1">Belongs to the glycosyl hydrolase 20 family.</text>
</comment>